<dbReference type="EMBL" id="GEZM01002173">
    <property type="protein sequence ID" value="JAV97346.1"/>
    <property type="molecule type" value="Transcribed_RNA"/>
</dbReference>
<evidence type="ECO:0000256" key="4">
    <source>
        <dbReference type="SAM" id="MobiDB-lite"/>
    </source>
</evidence>
<dbReference type="PANTHER" id="PTHR13459:SF1">
    <property type="entry name" value="E3 UBIQUITIN-PROTEIN LIGASE RNF220 ISOFORM X1"/>
    <property type="match status" value="1"/>
</dbReference>
<keyword evidence="2" id="KW-0862">Zinc</keyword>
<feature type="domain" description="RING-type" evidence="5">
    <location>
        <begin position="288"/>
        <end position="327"/>
    </location>
</feature>
<accession>A0A1Y1NMY1</accession>
<dbReference type="Proteomes" id="UP000327044">
    <property type="component" value="Unassembled WGS sequence"/>
</dbReference>
<gene>
    <name evidence="7" type="ORF">PPYR_05628</name>
</gene>
<dbReference type="GO" id="GO:0008270">
    <property type="term" value="F:zinc ion binding"/>
    <property type="evidence" value="ECO:0007669"/>
    <property type="project" value="UniProtKB-KW"/>
</dbReference>
<evidence type="ECO:0000256" key="3">
    <source>
        <dbReference type="PROSITE-ProRule" id="PRU00175"/>
    </source>
</evidence>
<dbReference type="CDD" id="cd16563">
    <property type="entry name" value="RING-HC_RNF220"/>
    <property type="match status" value="1"/>
</dbReference>
<evidence type="ECO:0000256" key="1">
    <source>
        <dbReference type="ARBA" id="ARBA00022771"/>
    </source>
</evidence>
<dbReference type="SUPFAM" id="SSF57850">
    <property type="entry name" value="RING/U-box"/>
    <property type="match status" value="1"/>
</dbReference>
<protein>
    <recommendedName>
        <fullName evidence="5">RING-type domain-containing protein</fullName>
    </recommendedName>
</protein>
<feature type="compositionally biased region" description="Polar residues" evidence="4">
    <location>
        <begin position="78"/>
        <end position="93"/>
    </location>
</feature>
<evidence type="ECO:0000313" key="7">
    <source>
        <dbReference type="EMBL" id="KAB0801274.1"/>
    </source>
</evidence>
<dbReference type="EMBL" id="VVIM01000003">
    <property type="protein sequence ID" value="KAB0801274.1"/>
    <property type="molecule type" value="Genomic_DNA"/>
</dbReference>
<dbReference type="InterPro" id="IPR013083">
    <property type="entry name" value="Znf_RING/FYVE/PHD"/>
</dbReference>
<dbReference type="PROSITE" id="PS50089">
    <property type="entry name" value="ZF_RING_2"/>
    <property type="match status" value="1"/>
</dbReference>
<dbReference type="InterPro" id="IPR040178">
    <property type="entry name" value="RNF220_RING"/>
</dbReference>
<feature type="region of interest" description="Disordered" evidence="4">
    <location>
        <begin position="67"/>
        <end position="96"/>
    </location>
</feature>
<sequence>MTCLFSPIMEEANEISGLEGSSVYEEPSRSCRNKKKLKEPSCCPVCSVTLRTAEFDTHVVSEIDKLGKISSSKHKPNGKNTPSASSMNGSTKNSNKHWETYQKVKSNRQSRQRVKSRKRRLEEIICPVCNLETNEDINLHVEMCLRRSENNTVDSDENIDVEGGFDEYEWAGQSRVRATSLFQGGVSSLGVPIASTDEDEDLVVDGDDAQVYGAAQYSERDVIIPGDDKEQEALRKAILGSESVKPCKEASPKAETVSVGGDPIIEALKNQIRELQHREQMWDDTYKCLICMERYKTPVISVCCWHVHCEQCWLQTLGAKKLCPQCNMITSPADLRRIYM</sequence>
<dbReference type="GO" id="GO:0016567">
    <property type="term" value="P:protein ubiquitination"/>
    <property type="evidence" value="ECO:0007669"/>
    <property type="project" value="TreeGrafter"/>
</dbReference>
<keyword evidence="1 3" id="KW-0863">Zinc-finger</keyword>
<proteinExistence type="predicted"/>
<dbReference type="InParanoid" id="A0A1Y1NMY1"/>
<keyword evidence="8" id="KW-1185">Reference proteome</keyword>
<dbReference type="EMBL" id="GEZM01002172">
    <property type="protein sequence ID" value="JAV97347.1"/>
    <property type="molecule type" value="Transcribed_RNA"/>
</dbReference>
<reference evidence="7" key="3">
    <citation type="submission" date="2019-08" db="EMBL/GenBank/DDBJ databases">
        <authorList>
            <consortium name="Photinus pyralis genome working group"/>
            <person name="Fallon T.R."/>
            <person name="Sander Lower S.E."/>
            <person name="Weng J.-K."/>
        </authorList>
    </citation>
    <scope>NUCLEOTIDE SEQUENCE</scope>
    <source>
        <strain evidence="7">1611_PpyrPB1</strain>
        <tissue evidence="7">Whole body</tissue>
    </source>
</reference>
<dbReference type="PANTHER" id="PTHR13459">
    <property type="entry name" value="E3 UBIQUITIN-PROTEIN LIGASE RNF220 ISOFORM X1"/>
    <property type="match status" value="1"/>
</dbReference>
<dbReference type="FunCoup" id="A0A1Y1NMY1">
    <property type="interactions" value="1407"/>
</dbReference>
<organism evidence="6">
    <name type="scientific">Photinus pyralis</name>
    <name type="common">Common eastern firefly</name>
    <name type="synonym">Lampyris pyralis</name>
    <dbReference type="NCBI Taxonomy" id="7054"/>
    <lineage>
        <taxon>Eukaryota</taxon>
        <taxon>Metazoa</taxon>
        <taxon>Ecdysozoa</taxon>
        <taxon>Arthropoda</taxon>
        <taxon>Hexapoda</taxon>
        <taxon>Insecta</taxon>
        <taxon>Pterygota</taxon>
        <taxon>Neoptera</taxon>
        <taxon>Endopterygota</taxon>
        <taxon>Coleoptera</taxon>
        <taxon>Polyphaga</taxon>
        <taxon>Elateriformia</taxon>
        <taxon>Elateroidea</taxon>
        <taxon>Lampyridae</taxon>
        <taxon>Lampyrinae</taxon>
        <taxon>Photinus</taxon>
    </lineage>
</organism>
<evidence type="ECO:0000259" key="5">
    <source>
        <dbReference type="PROSITE" id="PS50089"/>
    </source>
</evidence>
<dbReference type="Gene3D" id="3.30.40.10">
    <property type="entry name" value="Zinc/RING finger domain, C3HC4 (zinc finger)"/>
    <property type="match status" value="1"/>
</dbReference>
<dbReference type="InterPro" id="IPR031824">
    <property type="entry name" value="RNF220_mid"/>
</dbReference>
<dbReference type="GO" id="GO:0061630">
    <property type="term" value="F:ubiquitin protein ligase activity"/>
    <property type="evidence" value="ECO:0007669"/>
    <property type="project" value="TreeGrafter"/>
</dbReference>
<evidence type="ECO:0000313" key="6">
    <source>
        <dbReference type="EMBL" id="JAV97347.1"/>
    </source>
</evidence>
<reference evidence="7 8" key="2">
    <citation type="journal article" date="2018" name="Elife">
        <title>Firefly genomes illuminate parallel origins of bioluminescence in beetles.</title>
        <authorList>
            <person name="Fallon T.R."/>
            <person name="Lower S.E."/>
            <person name="Chang C.H."/>
            <person name="Bessho-Uehara M."/>
            <person name="Martin G.J."/>
            <person name="Bewick A.J."/>
            <person name="Behringer M."/>
            <person name="Debat H.J."/>
            <person name="Wong I."/>
            <person name="Day J.C."/>
            <person name="Suvorov A."/>
            <person name="Silva C.J."/>
            <person name="Stanger-Hall K.F."/>
            <person name="Hall D.W."/>
            <person name="Schmitz R.J."/>
            <person name="Nelson D.R."/>
            <person name="Lewis S.M."/>
            <person name="Shigenobu S."/>
            <person name="Bybee S.M."/>
            <person name="Larracuente A.M."/>
            <person name="Oba Y."/>
            <person name="Weng J.K."/>
        </authorList>
    </citation>
    <scope>NUCLEOTIDE SEQUENCE [LARGE SCALE GENOMIC DNA]</scope>
    <source>
        <strain evidence="7">1611_PpyrPB1</strain>
        <tissue evidence="7">Whole body</tissue>
    </source>
</reference>
<name>A0A1Y1NMY1_PHOPY</name>
<dbReference type="Pfam" id="PF15926">
    <property type="entry name" value="RNF220"/>
    <property type="match status" value="1"/>
</dbReference>
<evidence type="ECO:0000256" key="2">
    <source>
        <dbReference type="ARBA" id="ARBA00022833"/>
    </source>
</evidence>
<reference evidence="6" key="1">
    <citation type="journal article" date="2016" name="Sci. Rep.">
        <title>Molecular characterization of firefly nuptial gifts: a multi-omics approach sheds light on postcopulatory sexual selection.</title>
        <authorList>
            <person name="Al-Wathiqui N."/>
            <person name="Fallon T.R."/>
            <person name="South A."/>
            <person name="Weng J.K."/>
            <person name="Lewis S.M."/>
        </authorList>
    </citation>
    <scope>NUCLEOTIDE SEQUENCE</scope>
</reference>
<dbReference type="OrthoDB" id="6270329at2759"/>
<keyword evidence="1 3" id="KW-0479">Metal-binding</keyword>
<dbReference type="Pfam" id="PF13923">
    <property type="entry name" value="zf-C3HC4_2"/>
    <property type="match status" value="1"/>
</dbReference>
<evidence type="ECO:0000313" key="8">
    <source>
        <dbReference type="Proteomes" id="UP000327044"/>
    </source>
</evidence>
<dbReference type="InterPro" id="IPR001841">
    <property type="entry name" value="Znf_RING"/>
</dbReference>
<dbReference type="InterPro" id="IPR052443">
    <property type="entry name" value="E3_ubiq-ligase_RNF220-like"/>
</dbReference>
<dbReference type="AlphaFoldDB" id="A0A1Y1NMY1"/>